<evidence type="ECO:0000313" key="2">
    <source>
        <dbReference type="EMBL" id="KAG6421431.1"/>
    </source>
</evidence>
<protein>
    <submittedName>
        <fullName evidence="2">Uncharacterized protein</fullName>
    </submittedName>
</protein>
<organism evidence="2">
    <name type="scientific">Salvia splendens</name>
    <name type="common">Scarlet sage</name>
    <dbReference type="NCBI Taxonomy" id="180675"/>
    <lineage>
        <taxon>Eukaryota</taxon>
        <taxon>Viridiplantae</taxon>
        <taxon>Streptophyta</taxon>
        <taxon>Embryophyta</taxon>
        <taxon>Tracheophyta</taxon>
        <taxon>Spermatophyta</taxon>
        <taxon>Magnoliopsida</taxon>
        <taxon>eudicotyledons</taxon>
        <taxon>Gunneridae</taxon>
        <taxon>Pentapetalae</taxon>
        <taxon>asterids</taxon>
        <taxon>lamiids</taxon>
        <taxon>Lamiales</taxon>
        <taxon>Lamiaceae</taxon>
        <taxon>Nepetoideae</taxon>
        <taxon>Mentheae</taxon>
        <taxon>Salviinae</taxon>
        <taxon>Salvia</taxon>
        <taxon>Salvia subgen. Calosphace</taxon>
        <taxon>core Calosphace</taxon>
    </lineage>
</organism>
<name>A0A8X8XVY3_SALSN</name>
<dbReference type="PANTHER" id="PTHR47988">
    <property type="entry name" value="SOMATIC EMBRYOGENESIS RECEPTOR KINASE 1"/>
    <property type="match status" value="1"/>
</dbReference>
<keyword evidence="3" id="KW-1185">Reference proteome</keyword>
<dbReference type="Gene3D" id="3.80.10.10">
    <property type="entry name" value="Ribonuclease Inhibitor"/>
    <property type="match status" value="1"/>
</dbReference>
<dbReference type="AlphaFoldDB" id="A0A8X8XVY3"/>
<gene>
    <name evidence="2" type="ORF">SASPL_117983</name>
</gene>
<accession>A0A8X8XVY3</accession>
<reference evidence="2" key="1">
    <citation type="submission" date="2018-01" db="EMBL/GenBank/DDBJ databases">
        <authorList>
            <person name="Mao J.F."/>
        </authorList>
    </citation>
    <scope>NUCLEOTIDE SEQUENCE</scope>
    <source>
        <strain evidence="2">Huo1</strain>
        <tissue evidence="2">Leaf</tissue>
    </source>
</reference>
<dbReference type="Proteomes" id="UP000298416">
    <property type="component" value="Unassembled WGS sequence"/>
</dbReference>
<reference evidence="2" key="2">
    <citation type="submission" date="2020-08" db="EMBL/GenBank/DDBJ databases">
        <title>Plant Genome Project.</title>
        <authorList>
            <person name="Zhang R.-G."/>
        </authorList>
    </citation>
    <scope>NUCLEOTIDE SEQUENCE</scope>
    <source>
        <strain evidence="2">Huo1</strain>
        <tissue evidence="2">Leaf</tissue>
    </source>
</reference>
<proteinExistence type="predicted"/>
<sequence>MSVLERFEPAPGNIPKEIGYLTKLKGLNMISNVVSGSLPNEIGNMTSLTDLFLKNNALSGCIYLSPKNLTLSSPAKLVSSISPPQLLSLTHPSLASTSCQISRPRPGRPEKKAEDVAVSEFGPHCGCYSPSSDAVVSCSRSLCLFNCLDGIHVTIDLLMDSPSDFVAADSRRAVRGAPGSTEQSLRSVSYSSHLGCIVIVNFVGLPCTSRLSYSGRFGSYGGGFGGGYSSGLGAYGRGAGQVVDMTLALVLVMVEQEGEFMGVEQVIVAVVDTILIQDRCPLSIL</sequence>
<evidence type="ECO:0000256" key="1">
    <source>
        <dbReference type="ARBA" id="ARBA00022729"/>
    </source>
</evidence>
<comment type="caution">
    <text evidence="2">The sequence shown here is derived from an EMBL/GenBank/DDBJ whole genome shotgun (WGS) entry which is preliminary data.</text>
</comment>
<dbReference type="EMBL" id="PNBA02000006">
    <property type="protein sequence ID" value="KAG6421431.1"/>
    <property type="molecule type" value="Genomic_DNA"/>
</dbReference>
<keyword evidence="1" id="KW-0732">Signal</keyword>
<dbReference type="InterPro" id="IPR032675">
    <property type="entry name" value="LRR_dom_sf"/>
</dbReference>
<evidence type="ECO:0000313" key="3">
    <source>
        <dbReference type="Proteomes" id="UP000298416"/>
    </source>
</evidence>
<dbReference type="SUPFAM" id="SSF52058">
    <property type="entry name" value="L domain-like"/>
    <property type="match status" value="1"/>
</dbReference>